<reference evidence="1 2" key="1">
    <citation type="submission" date="2011-04" db="EMBL/GenBank/DDBJ databases">
        <title>The Genome Sequence of Clostridium citroniae WAL-19142.</title>
        <authorList>
            <consortium name="The Broad Institute Genome Sequencing Platform"/>
            <person name="Earl A."/>
            <person name="Ward D."/>
            <person name="Feldgarden M."/>
            <person name="Gevers D."/>
            <person name="Warren Y.A."/>
            <person name="Tyrrell K.L."/>
            <person name="Citron D.M."/>
            <person name="Goldstein E.J."/>
            <person name="Daigneault M."/>
            <person name="Allen-Vercoe E."/>
            <person name="Young S.K."/>
            <person name="Zeng Q."/>
            <person name="Gargeya S."/>
            <person name="Fitzgerald M."/>
            <person name="Haas B."/>
            <person name="Abouelleil A."/>
            <person name="Alvarado L."/>
            <person name="Arachchi H.M."/>
            <person name="Berlin A."/>
            <person name="Brown A."/>
            <person name="Chapman S.B."/>
            <person name="Chen Z."/>
            <person name="Dunbar C."/>
            <person name="Freedman E."/>
            <person name="Gearin G."/>
            <person name="Gellesch M."/>
            <person name="Goldberg J."/>
            <person name="Griggs A."/>
            <person name="Gujja S."/>
            <person name="Heilman E.R."/>
            <person name="Heiman D."/>
            <person name="Howarth C."/>
            <person name="Larson L."/>
            <person name="Lui A."/>
            <person name="MacDonald P.J."/>
            <person name="Mehta T."/>
            <person name="Montmayeur A."/>
            <person name="Murphy C."/>
            <person name="Neiman D."/>
            <person name="Pearson M."/>
            <person name="Priest M."/>
            <person name="Roberts A."/>
            <person name="Saif S."/>
            <person name="Shea T."/>
            <person name="Shenoy N."/>
            <person name="Sisk P."/>
            <person name="Stolte C."/>
            <person name="Sykes S."/>
            <person name="White J."/>
            <person name="Yandava C."/>
            <person name="Wortman J."/>
            <person name="Nusbaum C."/>
            <person name="Birren B."/>
        </authorList>
    </citation>
    <scope>NUCLEOTIDE SEQUENCE [LARGE SCALE GENOMIC DNA]</scope>
    <source>
        <strain evidence="1 2">WAL-19142</strain>
    </source>
</reference>
<evidence type="ECO:0000313" key="1">
    <source>
        <dbReference type="EMBL" id="KMW16960.1"/>
    </source>
</evidence>
<dbReference type="RefSeq" id="WP_048930415.1">
    <property type="nucleotide sequence ID" value="NZ_KQ235880.1"/>
</dbReference>
<name>A0A0J9EMT1_9FIRM</name>
<protein>
    <submittedName>
        <fullName evidence="1">Uncharacterized protein</fullName>
    </submittedName>
</protein>
<dbReference type="Gene3D" id="3.40.1190.20">
    <property type="match status" value="1"/>
</dbReference>
<dbReference type="InterPro" id="IPR029056">
    <property type="entry name" value="Ribokinase-like"/>
</dbReference>
<evidence type="ECO:0000313" key="2">
    <source>
        <dbReference type="Proteomes" id="UP000037392"/>
    </source>
</evidence>
<dbReference type="PATRIC" id="fig|742734.4.peg.3878"/>
<dbReference type="Pfam" id="PF25270">
    <property type="entry name" value="Khk"/>
    <property type="match status" value="1"/>
</dbReference>
<organism evidence="1 2">
    <name type="scientific">[Clostridium] citroniae WAL-19142</name>
    <dbReference type="NCBI Taxonomy" id="742734"/>
    <lineage>
        <taxon>Bacteria</taxon>
        <taxon>Bacillati</taxon>
        <taxon>Bacillota</taxon>
        <taxon>Clostridia</taxon>
        <taxon>Lachnospirales</taxon>
        <taxon>Lachnospiraceae</taxon>
        <taxon>Enterocloster</taxon>
    </lineage>
</organism>
<sequence>MKKTAFIGFDGYIDQILRPISSVQGRSYDYFTTISDMGQYIIGKGGKSCSIQLDRVSSRLGGNGPIFGRTLKQMGINVKLAGMFGADTIHPLFAESFSPEELCSFSDPMETLALEFEDGKVMMCPTAPDLKKPLKALLQGADRCGFSLEDALASNLLAFLNWGEVYFMQTLWEEIFCEYFSQLREDTVKGEQDIIFFDPADVSSHDETKIRAMLNTMETYGTCRYAILSVNENEALQIGKRLFGASDCGQIIRLLQQTFRIPEIVVHSNKVTRSLVHGKEYLIPTLHVDHPVISTGAGDNFNAGYCYAKLKGWAPEKCIRTAHRAASFYISHGYPVSGDVLEPDCE</sequence>
<dbReference type="GeneID" id="93162517"/>
<dbReference type="EMBL" id="ADLK01000028">
    <property type="protein sequence ID" value="KMW16960.1"/>
    <property type="molecule type" value="Genomic_DNA"/>
</dbReference>
<gene>
    <name evidence="1" type="ORF">HMPREF9470_03613</name>
</gene>
<proteinExistence type="predicted"/>
<dbReference type="InterPro" id="IPR057621">
    <property type="entry name" value="Khk_prokaryotic"/>
</dbReference>
<comment type="caution">
    <text evidence="1">The sequence shown here is derived from an EMBL/GenBank/DDBJ whole genome shotgun (WGS) entry which is preliminary data.</text>
</comment>
<accession>A0A0J9EMT1</accession>
<dbReference type="OrthoDB" id="787163at2"/>
<dbReference type="Proteomes" id="UP000037392">
    <property type="component" value="Unassembled WGS sequence"/>
</dbReference>
<dbReference type="SUPFAM" id="SSF53613">
    <property type="entry name" value="Ribokinase-like"/>
    <property type="match status" value="1"/>
</dbReference>
<dbReference type="AlphaFoldDB" id="A0A0J9EMT1"/>